<dbReference type="Gene3D" id="1.10.1020.10">
    <property type="entry name" value="Adenine-specific Methyltransferase, Domain 2"/>
    <property type="match status" value="1"/>
</dbReference>
<reference evidence="10" key="2">
    <citation type="submission" date="2018-10" db="EMBL/GenBank/DDBJ databases">
        <authorList>
            <consortium name="PulseNet: The National Subtyping Network for Foodborne Disease Surveillance"/>
            <person name="Tarr C.L."/>
            <person name="Trees E."/>
            <person name="Katz L.S."/>
            <person name="Carleton-Romer H.A."/>
            <person name="Stroika S."/>
            <person name="Kucerova Z."/>
            <person name="Roache K.F."/>
            <person name="Sabol A.L."/>
            <person name="Besser J."/>
            <person name="Gerner-Smidt P."/>
        </authorList>
    </citation>
    <scope>NUCLEOTIDE SEQUENCE [LARGE SCALE GENOMIC DNA]</scope>
    <source>
        <strain evidence="10">PNUSAS038541</strain>
    </source>
</reference>
<dbReference type="Pfam" id="PF02086">
    <property type="entry name" value="MethyltransfD12"/>
    <property type="match status" value="1"/>
</dbReference>
<dbReference type="GO" id="GO:0009307">
    <property type="term" value="P:DNA restriction-modification system"/>
    <property type="evidence" value="ECO:0007669"/>
    <property type="project" value="InterPro"/>
</dbReference>
<feature type="binding site" evidence="7">
    <location>
        <position position="207"/>
    </location>
    <ligand>
        <name>S-adenosyl-L-methionine</name>
        <dbReference type="ChEBI" id="CHEBI:59789"/>
    </ligand>
</feature>
<evidence type="ECO:0000313" key="11">
    <source>
        <dbReference type="Proteomes" id="UP000251994"/>
    </source>
</evidence>
<feature type="binding site" evidence="7">
    <location>
        <position position="73"/>
    </location>
    <ligand>
        <name>S-adenosyl-L-methionine</name>
        <dbReference type="ChEBI" id="CHEBI:59789"/>
    </ligand>
</feature>
<evidence type="ECO:0000256" key="1">
    <source>
        <dbReference type="ARBA" id="ARBA00006594"/>
    </source>
</evidence>
<dbReference type="EMBL" id="RVIJ01000020">
    <property type="protein sequence ID" value="MLW02175.1"/>
    <property type="molecule type" value="Genomic_DNA"/>
</dbReference>
<dbReference type="InterPro" id="IPR012263">
    <property type="entry name" value="M_m6A_EcoRV"/>
</dbReference>
<dbReference type="PRINTS" id="PR00505">
    <property type="entry name" value="D12N6MTFRASE"/>
</dbReference>
<dbReference type="GO" id="GO:1904047">
    <property type="term" value="F:S-adenosyl-L-methionine binding"/>
    <property type="evidence" value="ECO:0007669"/>
    <property type="project" value="TreeGrafter"/>
</dbReference>
<dbReference type="InterPro" id="IPR002052">
    <property type="entry name" value="DNA_methylase_N6_adenine_CS"/>
</dbReference>
<evidence type="ECO:0000256" key="6">
    <source>
        <dbReference type="ARBA" id="ARBA00047942"/>
    </source>
</evidence>
<comment type="similarity">
    <text evidence="1 8">Belongs to the N(4)/N(6)-methyltransferase family.</text>
</comment>
<gene>
    <name evidence="9" type="ORF">CHC34_24910</name>
    <name evidence="10" type="ORF">EAK82_18605</name>
</gene>
<dbReference type="SUPFAM" id="SSF53335">
    <property type="entry name" value="S-adenosyl-L-methionine-dependent methyltransferases"/>
    <property type="match status" value="1"/>
</dbReference>
<dbReference type="PANTHER" id="PTHR30481:SF3">
    <property type="entry name" value="DNA ADENINE METHYLASE"/>
    <property type="match status" value="1"/>
</dbReference>
<dbReference type="GO" id="GO:0009007">
    <property type="term" value="F:site-specific DNA-methyltransferase (adenine-specific) activity"/>
    <property type="evidence" value="ECO:0007669"/>
    <property type="project" value="UniProtKB-UniRule"/>
</dbReference>
<proteinExistence type="inferred from homology"/>
<dbReference type="NCBIfam" id="TIGR00571">
    <property type="entry name" value="dam"/>
    <property type="match status" value="1"/>
</dbReference>
<dbReference type="EC" id="2.1.1.72" evidence="2 8"/>
<dbReference type="PIRSF" id="PIRSF000398">
    <property type="entry name" value="M_m6A_EcoRV"/>
    <property type="match status" value="1"/>
</dbReference>
<dbReference type="PANTHER" id="PTHR30481">
    <property type="entry name" value="DNA ADENINE METHYLASE"/>
    <property type="match status" value="1"/>
</dbReference>
<keyword evidence="3 8" id="KW-0489">Methyltransferase</keyword>
<dbReference type="PROSITE" id="PS00092">
    <property type="entry name" value="N6_MTASE"/>
    <property type="match status" value="1"/>
</dbReference>
<feature type="binding site" evidence="7">
    <location>
        <position position="26"/>
    </location>
    <ligand>
        <name>S-adenosyl-L-methionine</name>
        <dbReference type="ChEBI" id="CHEBI:59789"/>
    </ligand>
</feature>
<dbReference type="InterPro" id="IPR012327">
    <property type="entry name" value="MeTrfase_D12"/>
</dbReference>
<sequence length="305" mass="33976">MNNVLTGNVPARHTRRRLPSRPFLKWAGGKRRSLATLLQRLPSPDEVECLVEPFVGGASVFLGTDYRQYLLADINADLIDVYLHVRDDPAGMIKRLERLFLQGNNETAYRENRDEFNRIQAGPEKSALFIYLNQHCFNGICRYNKQGIFNVPFGRRKAAYIPETEIMAFARKTERCHVSFFHAEFEDTLKMTTAGMFAGLSCAVYCDPPYLPVSQTAGFTAYSGDVFTVSDHERLAGQLAALHARKGMPVVISASDTLISHRVYGEAGFRLYGHDVVRSVSASAASRKTAGELTGVLMRGQGDKS</sequence>
<evidence type="ECO:0000256" key="8">
    <source>
        <dbReference type="RuleBase" id="RU361257"/>
    </source>
</evidence>
<evidence type="ECO:0000256" key="7">
    <source>
        <dbReference type="PIRSR" id="PIRSR000398-1"/>
    </source>
</evidence>
<dbReference type="Proteomes" id="UP000251994">
    <property type="component" value="Chromosome"/>
</dbReference>
<dbReference type="Proteomes" id="UP000885392">
    <property type="component" value="Unassembled WGS sequence"/>
</dbReference>
<organism evidence="10">
    <name type="scientific">Salmonella enterica</name>
    <name type="common">Salmonella choleraesuis</name>
    <dbReference type="NCBI Taxonomy" id="28901"/>
    <lineage>
        <taxon>Bacteria</taxon>
        <taxon>Pseudomonadati</taxon>
        <taxon>Pseudomonadota</taxon>
        <taxon>Gammaproteobacteria</taxon>
        <taxon>Enterobacterales</taxon>
        <taxon>Enterobacteriaceae</taxon>
        <taxon>Salmonella</taxon>
    </lineage>
</organism>
<dbReference type="GO" id="GO:0032259">
    <property type="term" value="P:methylation"/>
    <property type="evidence" value="ECO:0007669"/>
    <property type="project" value="UniProtKB-KW"/>
</dbReference>
<dbReference type="GO" id="GO:0043565">
    <property type="term" value="F:sequence-specific DNA binding"/>
    <property type="evidence" value="ECO:0007669"/>
    <property type="project" value="TreeGrafter"/>
</dbReference>
<evidence type="ECO:0000313" key="9">
    <source>
        <dbReference type="EMBL" id="AXD73867.1"/>
    </source>
</evidence>
<evidence type="ECO:0000256" key="4">
    <source>
        <dbReference type="ARBA" id="ARBA00022679"/>
    </source>
</evidence>
<dbReference type="REBASE" id="258828">
    <property type="entry name" value="M.Sen21456ORF24910P"/>
</dbReference>
<dbReference type="GO" id="GO:0006298">
    <property type="term" value="P:mismatch repair"/>
    <property type="evidence" value="ECO:0007669"/>
    <property type="project" value="TreeGrafter"/>
</dbReference>
<reference evidence="9 11" key="1">
    <citation type="submission" date="2018-06" db="EMBL/GenBank/DDBJ databases">
        <title>Completed Genome Sequences of 32 Strains from Various Serotypes of Salmonella enterica.</title>
        <authorList>
            <person name="Nash J.H.E."/>
            <person name="Robertson J."/>
            <person name="Bessonov K."/>
        </authorList>
    </citation>
    <scope>NUCLEOTIDE SEQUENCE [LARGE SCALE GENOMIC DNA]</scope>
    <source>
        <strain evidence="9 11">SA20021456</strain>
    </source>
</reference>
<dbReference type="InterPro" id="IPR029063">
    <property type="entry name" value="SAM-dependent_MTases_sf"/>
</dbReference>
<dbReference type="RefSeq" id="WP_154807991.1">
    <property type="nucleotide sequence ID" value="NZ_CP030219.1"/>
</dbReference>
<name>A0A344SG78_SALER</name>
<dbReference type="EMBL" id="CP030219">
    <property type="protein sequence ID" value="AXD73867.1"/>
    <property type="molecule type" value="Genomic_DNA"/>
</dbReference>
<evidence type="ECO:0000256" key="3">
    <source>
        <dbReference type="ARBA" id="ARBA00022603"/>
    </source>
</evidence>
<dbReference type="InterPro" id="IPR023095">
    <property type="entry name" value="Ade_MeTrfase_dom_2"/>
</dbReference>
<dbReference type="AlphaFoldDB" id="A0A344SG78"/>
<evidence type="ECO:0000256" key="2">
    <source>
        <dbReference type="ARBA" id="ARBA00011900"/>
    </source>
</evidence>
<protein>
    <recommendedName>
        <fullName evidence="2 8">Site-specific DNA-methyltransferase (adenine-specific)</fullName>
        <ecNumber evidence="2 8">2.1.1.72</ecNumber>
    </recommendedName>
</protein>
<comment type="catalytic activity">
    <reaction evidence="6 8">
        <text>a 2'-deoxyadenosine in DNA + S-adenosyl-L-methionine = an N(6)-methyl-2'-deoxyadenosine in DNA + S-adenosyl-L-homocysteine + H(+)</text>
        <dbReference type="Rhea" id="RHEA:15197"/>
        <dbReference type="Rhea" id="RHEA-COMP:12418"/>
        <dbReference type="Rhea" id="RHEA-COMP:12419"/>
        <dbReference type="ChEBI" id="CHEBI:15378"/>
        <dbReference type="ChEBI" id="CHEBI:57856"/>
        <dbReference type="ChEBI" id="CHEBI:59789"/>
        <dbReference type="ChEBI" id="CHEBI:90615"/>
        <dbReference type="ChEBI" id="CHEBI:90616"/>
        <dbReference type="EC" id="2.1.1.72"/>
    </reaction>
</comment>
<accession>A0A344SG78</accession>
<keyword evidence="5 8" id="KW-0949">S-adenosyl-L-methionine</keyword>
<evidence type="ECO:0000313" key="10">
    <source>
        <dbReference type="EMBL" id="MLW02175.1"/>
    </source>
</evidence>
<dbReference type="Gene3D" id="3.40.50.150">
    <property type="entry name" value="Vaccinia Virus protein VP39"/>
    <property type="match status" value="1"/>
</dbReference>
<evidence type="ECO:0000256" key="5">
    <source>
        <dbReference type="ARBA" id="ARBA00022691"/>
    </source>
</evidence>
<feature type="binding site" evidence="7">
    <location>
        <position position="30"/>
    </location>
    <ligand>
        <name>S-adenosyl-L-methionine</name>
        <dbReference type="ChEBI" id="CHEBI:59789"/>
    </ligand>
</feature>
<keyword evidence="4 8" id="KW-0808">Transferase</keyword>